<evidence type="ECO:0000313" key="4">
    <source>
        <dbReference type="EMBL" id="PWR74259.1"/>
    </source>
</evidence>
<dbReference type="GO" id="GO:0005507">
    <property type="term" value="F:copper ion binding"/>
    <property type="evidence" value="ECO:0007669"/>
    <property type="project" value="InterPro"/>
</dbReference>
<comment type="caution">
    <text evidence="4">The sequence shown here is derived from an EMBL/GenBank/DDBJ whole genome shotgun (WGS) entry which is preliminary data.</text>
</comment>
<gene>
    <name evidence="4" type="ORF">DK846_03690</name>
</gene>
<dbReference type="PANTHER" id="PTHR36507:SF1">
    <property type="entry name" value="BLL1555 PROTEIN"/>
    <property type="match status" value="1"/>
</dbReference>
<dbReference type="GeneID" id="97549641"/>
<accession>A0A2V2N399</accession>
<dbReference type="InterPro" id="IPR008972">
    <property type="entry name" value="Cupredoxin"/>
</dbReference>
<evidence type="ECO:0000259" key="3">
    <source>
        <dbReference type="Pfam" id="PF00127"/>
    </source>
</evidence>
<dbReference type="AlphaFoldDB" id="A0A2V2N399"/>
<dbReference type="Proteomes" id="UP000245657">
    <property type="component" value="Unassembled WGS sequence"/>
</dbReference>
<dbReference type="InterPro" id="IPR052721">
    <property type="entry name" value="ET_Amicyanin"/>
</dbReference>
<dbReference type="OrthoDB" id="105895at2157"/>
<dbReference type="RefSeq" id="WP_109967538.1">
    <property type="nucleotide sequence ID" value="NZ_CP176093.1"/>
</dbReference>
<keyword evidence="2" id="KW-0186">Copper</keyword>
<organism evidence="4 5">
    <name type="scientific">Methanospirillum lacunae</name>
    <dbReference type="NCBI Taxonomy" id="668570"/>
    <lineage>
        <taxon>Archaea</taxon>
        <taxon>Methanobacteriati</taxon>
        <taxon>Methanobacteriota</taxon>
        <taxon>Stenosarchaea group</taxon>
        <taxon>Methanomicrobia</taxon>
        <taxon>Methanomicrobiales</taxon>
        <taxon>Methanospirillaceae</taxon>
        <taxon>Methanospirillum</taxon>
    </lineage>
</organism>
<reference evidence="4 5" key="1">
    <citation type="submission" date="2018-05" db="EMBL/GenBank/DDBJ databases">
        <title>Draft genome of Methanospirillum lacunae Ki8-1.</title>
        <authorList>
            <person name="Dueholm M.S."/>
            <person name="Nielsen P.H."/>
            <person name="Bakmann L.F."/>
            <person name="Otzen D.E."/>
        </authorList>
    </citation>
    <scope>NUCLEOTIDE SEQUENCE [LARGE SCALE GENOMIC DNA]</scope>
    <source>
        <strain evidence="4 5">Ki8-1</strain>
    </source>
</reference>
<dbReference type="SMR" id="A0A2V2N399"/>
<proteinExistence type="predicted"/>
<dbReference type="InterPro" id="IPR000923">
    <property type="entry name" value="BlueCu_1"/>
</dbReference>
<dbReference type="Gene3D" id="2.60.40.420">
    <property type="entry name" value="Cupredoxins - blue copper proteins"/>
    <property type="match status" value="1"/>
</dbReference>
<keyword evidence="5" id="KW-1185">Reference proteome</keyword>
<dbReference type="SUPFAM" id="SSF49503">
    <property type="entry name" value="Cupredoxins"/>
    <property type="match status" value="1"/>
</dbReference>
<evidence type="ECO:0000256" key="1">
    <source>
        <dbReference type="ARBA" id="ARBA00022723"/>
    </source>
</evidence>
<dbReference type="PANTHER" id="PTHR36507">
    <property type="entry name" value="BLL1555 PROTEIN"/>
    <property type="match status" value="1"/>
</dbReference>
<feature type="domain" description="Blue (type 1) copper" evidence="3">
    <location>
        <begin position="44"/>
        <end position="125"/>
    </location>
</feature>
<evidence type="ECO:0000256" key="2">
    <source>
        <dbReference type="ARBA" id="ARBA00023008"/>
    </source>
</evidence>
<dbReference type="Pfam" id="PF00127">
    <property type="entry name" value="Copper-bind"/>
    <property type="match status" value="1"/>
</dbReference>
<dbReference type="GO" id="GO:0009055">
    <property type="term" value="F:electron transfer activity"/>
    <property type="evidence" value="ECO:0007669"/>
    <property type="project" value="InterPro"/>
</dbReference>
<name>A0A2V2N399_9EURY</name>
<dbReference type="EMBL" id="QGMY01000002">
    <property type="protein sequence ID" value="PWR74259.1"/>
    <property type="molecule type" value="Genomic_DNA"/>
</dbReference>
<protein>
    <submittedName>
        <fullName evidence="4">Copper-binding protein</fullName>
    </submittedName>
</protein>
<keyword evidence="1" id="KW-0479">Metal-binding</keyword>
<sequence>MVSKVVMYGLVTSLTIVIMLGISVSAVTDTNQTIQVDNNLTNYSVNISNFAFEPKELNITVNSLVTWTNNDTARHDIISDAGAVSEIKSSLLNKGEMFTYNFTKAGDYPYHCGAHPSMVGIIHVNP</sequence>
<evidence type="ECO:0000313" key="5">
    <source>
        <dbReference type="Proteomes" id="UP000245657"/>
    </source>
</evidence>